<gene>
    <name evidence="11" type="ORF">OG929_33830</name>
</gene>
<feature type="domain" description="Subtilisin inhibitor" evidence="10">
    <location>
        <begin position="50"/>
        <end position="133"/>
    </location>
</feature>
<evidence type="ECO:0000256" key="5">
    <source>
        <dbReference type="ARBA" id="ARBA00022690"/>
    </source>
</evidence>
<evidence type="ECO:0000259" key="10">
    <source>
        <dbReference type="Pfam" id="PF00720"/>
    </source>
</evidence>
<evidence type="ECO:0000256" key="7">
    <source>
        <dbReference type="ARBA" id="ARBA00023157"/>
    </source>
</evidence>
<evidence type="ECO:0000256" key="1">
    <source>
        <dbReference type="ARBA" id="ARBA00004613"/>
    </source>
</evidence>
<dbReference type="InterPro" id="IPR020054">
    <property type="entry name" value="Prot_inh_SSI_I16_CS"/>
</dbReference>
<evidence type="ECO:0000313" key="12">
    <source>
        <dbReference type="Proteomes" id="UP001432168"/>
    </source>
</evidence>
<keyword evidence="12" id="KW-1185">Reference proteome</keyword>
<dbReference type="InterPro" id="IPR000691">
    <property type="entry name" value="Prot_inh_I16_SSI"/>
</dbReference>
<dbReference type="PRINTS" id="PR00294">
    <property type="entry name" value="SSBTLNINHBTR"/>
</dbReference>
<evidence type="ECO:0000256" key="6">
    <source>
        <dbReference type="ARBA" id="ARBA00022900"/>
    </source>
</evidence>
<dbReference type="InterPro" id="IPR036819">
    <property type="entry name" value="Subtilisin_inhibitor-like_sf"/>
</dbReference>
<dbReference type="GO" id="GO:0030414">
    <property type="term" value="F:peptidase inhibitor activity"/>
    <property type="evidence" value="ECO:0007669"/>
    <property type="project" value="UniProtKB-KW"/>
</dbReference>
<dbReference type="Proteomes" id="UP001432168">
    <property type="component" value="Chromosome"/>
</dbReference>
<dbReference type="EMBL" id="CP109011">
    <property type="protein sequence ID" value="WUT46983.1"/>
    <property type="molecule type" value="Genomic_DNA"/>
</dbReference>
<keyword evidence="6 8" id="KW-0722">Serine protease inhibitor</keyword>
<dbReference type="PROSITE" id="PS00999">
    <property type="entry name" value="SSI"/>
    <property type="match status" value="1"/>
</dbReference>
<organism evidence="11 12">
    <name type="scientific">Streptomyces pseudovenezuelae</name>
    <dbReference type="NCBI Taxonomy" id="67350"/>
    <lineage>
        <taxon>Bacteria</taxon>
        <taxon>Bacillati</taxon>
        <taxon>Actinomycetota</taxon>
        <taxon>Actinomycetes</taxon>
        <taxon>Kitasatosporales</taxon>
        <taxon>Streptomycetaceae</taxon>
        <taxon>Streptomyces</taxon>
        <taxon>Streptomyces aurantiacus group</taxon>
    </lineage>
</organism>
<dbReference type="SUPFAM" id="SSF55399">
    <property type="entry name" value="Subtilisin inhibitor"/>
    <property type="match status" value="1"/>
</dbReference>
<evidence type="ECO:0000256" key="3">
    <source>
        <dbReference type="ARBA" id="ARBA00011738"/>
    </source>
</evidence>
<comment type="subcellular location">
    <subcellularLocation>
        <location evidence="1">Secreted</location>
    </subcellularLocation>
</comment>
<keyword evidence="5 8" id="KW-0646">Protease inhibitor</keyword>
<dbReference type="InterPro" id="IPR023549">
    <property type="entry name" value="Subtilisin_inhibitor"/>
</dbReference>
<accession>A0ABZ1X627</accession>
<dbReference type="Pfam" id="PF00720">
    <property type="entry name" value="SSI"/>
    <property type="match status" value="1"/>
</dbReference>
<proteinExistence type="inferred from homology"/>
<comment type="similarity">
    <text evidence="2 8">Belongs to the protease inhibitor I16 (SSI) family.</text>
</comment>
<keyword evidence="4" id="KW-0964">Secreted</keyword>
<dbReference type="RefSeq" id="WP_329268677.1">
    <property type="nucleotide sequence ID" value="NZ_CP109011.1"/>
</dbReference>
<feature type="signal peptide" evidence="9">
    <location>
        <begin position="1"/>
        <end position="42"/>
    </location>
</feature>
<feature type="chain" id="PRO_5045388456" evidence="9">
    <location>
        <begin position="43"/>
        <end position="149"/>
    </location>
</feature>
<keyword evidence="9" id="KW-0732">Signal</keyword>
<evidence type="ECO:0000313" key="11">
    <source>
        <dbReference type="EMBL" id="WUT46983.1"/>
    </source>
</evidence>
<keyword evidence="7" id="KW-1015">Disulfide bond</keyword>
<evidence type="ECO:0000256" key="2">
    <source>
        <dbReference type="ARBA" id="ARBA00010472"/>
    </source>
</evidence>
<evidence type="ECO:0000256" key="8">
    <source>
        <dbReference type="RuleBase" id="RU003471"/>
    </source>
</evidence>
<evidence type="ECO:0000256" key="9">
    <source>
        <dbReference type="SAM" id="SignalP"/>
    </source>
</evidence>
<comment type="subunit">
    <text evidence="3">Homodimer.</text>
</comment>
<dbReference type="Gene3D" id="3.30.350.10">
    <property type="entry name" value="Subtilisin inhibitor-like"/>
    <property type="match status" value="1"/>
</dbReference>
<protein>
    <submittedName>
        <fullName evidence="11">Subtilase-type protease inhibitor</fullName>
    </submittedName>
</protein>
<reference evidence="11" key="1">
    <citation type="submission" date="2022-10" db="EMBL/GenBank/DDBJ databases">
        <title>The complete genomes of actinobacterial strains from the NBC collection.</title>
        <authorList>
            <person name="Joergensen T.S."/>
            <person name="Alvarez Arevalo M."/>
            <person name="Sterndorff E.B."/>
            <person name="Faurdal D."/>
            <person name="Vuksanovic O."/>
            <person name="Mourched A.-S."/>
            <person name="Charusanti P."/>
            <person name="Shaw S."/>
            <person name="Blin K."/>
            <person name="Weber T."/>
        </authorList>
    </citation>
    <scope>NUCLEOTIDE SEQUENCE</scope>
    <source>
        <strain evidence="11">NBC_00686</strain>
    </source>
</reference>
<sequence>MTSTITTTTTTTTTTTAVRRAAHLALAVSAALLLAAAAPATAGSGAGGDHLYLLVTTGDGRSSDTRGTLLLCDPPQGHARAAEACAQLDSVGGDIDALPAADVVCPMLYAPVTVRADGQWNGRPVEYRQTFSNGCVMGARTGAVFALDD</sequence>
<evidence type="ECO:0000256" key="4">
    <source>
        <dbReference type="ARBA" id="ARBA00022525"/>
    </source>
</evidence>
<name>A0ABZ1X627_9ACTN</name>